<protein>
    <recommendedName>
        <fullName evidence="5">Arrestin C-terminal-like domain-containing protein</fullName>
    </recommendedName>
</protein>
<sequence>MFSSSSLRIILQNDTLHNSAYGSEDLAEMTLRGSVVVSARSALKIRRIYLHFGGKLSIPCTLKKTRRNLVDQTITLVQHKRPNVYTGQRSIPFQILVPGNLPESFAGDPGKIKYCLKAVAETTFAMSDLKTEVPVYVQRSPYGIDGPSCEELVVERRLLNKLNCKISMATTDYTPGEKFDVQISMSAVESSIQVRNVTCTLKEFIQFHVPSDNNPDHLMQAKYMKILDSTNEQYAPGEHTKSTIVRIPESTNYSCVNELVEIYHELSVRTYFVTSEGVVDFACIDIPINTVSFSVTDGCDQLPLYHAIELPPAYQVVSSCVDSVASITPSPMYTSH</sequence>
<dbReference type="Proteomes" id="UP000193498">
    <property type="component" value="Unassembled WGS sequence"/>
</dbReference>
<organism evidence="3 4">
    <name type="scientific">Basidiobolus meristosporus CBS 931.73</name>
    <dbReference type="NCBI Taxonomy" id="1314790"/>
    <lineage>
        <taxon>Eukaryota</taxon>
        <taxon>Fungi</taxon>
        <taxon>Fungi incertae sedis</taxon>
        <taxon>Zoopagomycota</taxon>
        <taxon>Entomophthoromycotina</taxon>
        <taxon>Basidiobolomycetes</taxon>
        <taxon>Basidiobolales</taxon>
        <taxon>Basidiobolaceae</taxon>
        <taxon>Basidiobolus</taxon>
    </lineage>
</organism>
<proteinExistence type="predicted"/>
<gene>
    <name evidence="3" type="ORF">K493DRAFT_360052</name>
</gene>
<dbReference type="EMBL" id="MCFE01000563">
    <property type="protein sequence ID" value="ORX86859.1"/>
    <property type="molecule type" value="Genomic_DNA"/>
</dbReference>
<name>A0A1Y1XM81_9FUNG</name>
<dbReference type="InterPro" id="IPR014756">
    <property type="entry name" value="Ig_E-set"/>
</dbReference>
<feature type="domain" description="Arrestin C-terminal-like" evidence="2">
    <location>
        <begin position="160"/>
        <end position="269"/>
    </location>
</feature>
<dbReference type="InterPro" id="IPR050357">
    <property type="entry name" value="Arrestin_domain-protein"/>
</dbReference>
<dbReference type="GO" id="GO:0030674">
    <property type="term" value="F:protein-macromolecule adaptor activity"/>
    <property type="evidence" value="ECO:0007669"/>
    <property type="project" value="TreeGrafter"/>
</dbReference>
<dbReference type="InterPro" id="IPR014752">
    <property type="entry name" value="Arrestin-like_C"/>
</dbReference>
<keyword evidence="4" id="KW-1185">Reference proteome</keyword>
<dbReference type="Gene3D" id="2.60.40.640">
    <property type="match status" value="1"/>
</dbReference>
<dbReference type="InterPro" id="IPR011021">
    <property type="entry name" value="Arrestin-like_N"/>
</dbReference>
<dbReference type="Pfam" id="PF02752">
    <property type="entry name" value="Arrestin_C"/>
    <property type="match status" value="1"/>
</dbReference>
<dbReference type="PANTHER" id="PTHR11188">
    <property type="entry name" value="ARRESTIN DOMAIN CONTAINING PROTEIN"/>
    <property type="match status" value="1"/>
</dbReference>
<dbReference type="InterPro" id="IPR011022">
    <property type="entry name" value="Arrestin_C-like"/>
</dbReference>
<dbReference type="AlphaFoldDB" id="A0A1Y1XM81"/>
<dbReference type="STRING" id="1314790.A0A1Y1XM81"/>
<accession>A0A1Y1XM81</accession>
<dbReference type="SUPFAM" id="SSF81296">
    <property type="entry name" value="E set domains"/>
    <property type="match status" value="1"/>
</dbReference>
<evidence type="ECO:0000313" key="4">
    <source>
        <dbReference type="Proteomes" id="UP000193498"/>
    </source>
</evidence>
<dbReference type="OrthoDB" id="2238745at2759"/>
<dbReference type="GO" id="GO:0005829">
    <property type="term" value="C:cytosol"/>
    <property type="evidence" value="ECO:0007669"/>
    <property type="project" value="TreeGrafter"/>
</dbReference>
<reference evidence="3 4" key="1">
    <citation type="submission" date="2016-07" db="EMBL/GenBank/DDBJ databases">
        <title>Pervasive Adenine N6-methylation of Active Genes in Fungi.</title>
        <authorList>
            <consortium name="DOE Joint Genome Institute"/>
            <person name="Mondo S.J."/>
            <person name="Dannebaum R.O."/>
            <person name="Kuo R.C."/>
            <person name="Labutti K."/>
            <person name="Haridas S."/>
            <person name="Kuo A."/>
            <person name="Salamov A."/>
            <person name="Ahrendt S.R."/>
            <person name="Lipzen A."/>
            <person name="Sullivan W."/>
            <person name="Andreopoulos W.B."/>
            <person name="Clum A."/>
            <person name="Lindquist E."/>
            <person name="Daum C."/>
            <person name="Ramamoorthy G.K."/>
            <person name="Gryganskyi A."/>
            <person name="Culley D."/>
            <person name="Magnuson J.K."/>
            <person name="James T.Y."/>
            <person name="O'Malley M.A."/>
            <person name="Stajich J.E."/>
            <person name="Spatafora J.W."/>
            <person name="Visel A."/>
            <person name="Grigoriev I.V."/>
        </authorList>
    </citation>
    <scope>NUCLEOTIDE SEQUENCE [LARGE SCALE GENOMIC DNA]</scope>
    <source>
        <strain evidence="3 4">CBS 931.73</strain>
    </source>
</reference>
<evidence type="ECO:0000313" key="3">
    <source>
        <dbReference type="EMBL" id="ORX86859.1"/>
    </source>
</evidence>
<dbReference type="GO" id="GO:0070086">
    <property type="term" value="P:ubiquitin-dependent endocytosis"/>
    <property type="evidence" value="ECO:0007669"/>
    <property type="project" value="TreeGrafter"/>
</dbReference>
<evidence type="ECO:0000259" key="1">
    <source>
        <dbReference type="Pfam" id="PF00339"/>
    </source>
</evidence>
<feature type="domain" description="Arrestin-like N-terminal" evidence="1">
    <location>
        <begin position="30"/>
        <end position="127"/>
    </location>
</feature>
<comment type="caution">
    <text evidence="3">The sequence shown here is derived from an EMBL/GenBank/DDBJ whole genome shotgun (WGS) entry which is preliminary data.</text>
</comment>
<evidence type="ECO:0000259" key="2">
    <source>
        <dbReference type="Pfam" id="PF02752"/>
    </source>
</evidence>
<evidence type="ECO:0008006" key="5">
    <source>
        <dbReference type="Google" id="ProtNLM"/>
    </source>
</evidence>
<dbReference type="GO" id="GO:0005886">
    <property type="term" value="C:plasma membrane"/>
    <property type="evidence" value="ECO:0007669"/>
    <property type="project" value="TreeGrafter"/>
</dbReference>
<dbReference type="GO" id="GO:0031625">
    <property type="term" value="F:ubiquitin protein ligase binding"/>
    <property type="evidence" value="ECO:0007669"/>
    <property type="project" value="TreeGrafter"/>
</dbReference>
<dbReference type="InParanoid" id="A0A1Y1XM81"/>
<dbReference type="PANTHER" id="PTHR11188:SF17">
    <property type="entry name" value="FI21816P1"/>
    <property type="match status" value="1"/>
</dbReference>
<dbReference type="Pfam" id="PF00339">
    <property type="entry name" value="Arrestin_N"/>
    <property type="match status" value="1"/>
</dbReference>